<organism evidence="1 2">
    <name type="scientific">Paramecium sonneborni</name>
    <dbReference type="NCBI Taxonomy" id="65129"/>
    <lineage>
        <taxon>Eukaryota</taxon>
        <taxon>Sar</taxon>
        <taxon>Alveolata</taxon>
        <taxon>Ciliophora</taxon>
        <taxon>Intramacronucleata</taxon>
        <taxon>Oligohymenophorea</taxon>
        <taxon>Peniculida</taxon>
        <taxon>Parameciidae</taxon>
        <taxon>Paramecium</taxon>
    </lineage>
</organism>
<comment type="caution">
    <text evidence="1">The sequence shown here is derived from an EMBL/GenBank/DDBJ whole genome shotgun (WGS) entry which is preliminary data.</text>
</comment>
<accession>A0A8S1Q7H4</accession>
<keyword evidence="2" id="KW-1185">Reference proteome</keyword>
<reference evidence="1" key="1">
    <citation type="submission" date="2021-01" db="EMBL/GenBank/DDBJ databases">
        <authorList>
            <consortium name="Genoscope - CEA"/>
            <person name="William W."/>
        </authorList>
    </citation>
    <scope>NUCLEOTIDE SEQUENCE</scope>
</reference>
<proteinExistence type="predicted"/>
<evidence type="ECO:0000313" key="1">
    <source>
        <dbReference type="EMBL" id="CAD8111097.1"/>
    </source>
</evidence>
<sequence>MDQQIALYLKMISYYEQKLQTIKQTLYSNNMDNIYRSFELLSNNEDTITKNTLLNFFVQNLHPINYKDIIEFIWFVGDKDRFTISKQQFYVIVNFQKGQNYLTKLLLHKQNTIIDHTNKDLQVQLLKLLNQQIRVIKQIKDNQFQIINNEEFNIFKIFQNLSDQNNIINCTSLLNYMKSTKVQFNNFDFDLLTFALFGKKCDINFDQFKECQLFSNHITNKHYIKSREIPDEKLMTHSYIIYLNKSLIQQQQLMPISEASSIIEFKTSELKPKTKQYQEQTNVPRPY</sequence>
<dbReference type="AlphaFoldDB" id="A0A8S1Q7H4"/>
<evidence type="ECO:0000313" key="2">
    <source>
        <dbReference type="Proteomes" id="UP000692954"/>
    </source>
</evidence>
<gene>
    <name evidence="1" type="ORF">PSON_ATCC_30995.1.T0970118</name>
</gene>
<dbReference type="EMBL" id="CAJJDN010000097">
    <property type="protein sequence ID" value="CAD8111097.1"/>
    <property type="molecule type" value="Genomic_DNA"/>
</dbReference>
<dbReference type="Proteomes" id="UP000692954">
    <property type="component" value="Unassembled WGS sequence"/>
</dbReference>
<protein>
    <submittedName>
        <fullName evidence="1">Uncharacterized protein</fullName>
    </submittedName>
</protein>
<name>A0A8S1Q7H4_9CILI</name>